<dbReference type="AlphaFoldDB" id="A0A1H9IIN4"/>
<name>A0A1H9IIN4_9BACT</name>
<dbReference type="Proteomes" id="UP000199021">
    <property type="component" value="Unassembled WGS sequence"/>
</dbReference>
<gene>
    <name evidence="1" type="ORF">SAMN05444359_11521</name>
</gene>
<sequence>MKTPYIIFFLLSLPLQAQIKNFQPGYYYQQAGDSIRAAISQEGSDYLSVQVREDDGNIQALSTTDIQGFGFPEQGIHYRKITHTFTSAEGEEMMVPRFALVLVDGENTLFRVELRGNEYFQALSDVKNYVYYFQRPSGQLYKLERVEEQLTQSRFRVQEKYRGGLRYLMADWPEVNKRVEKLKFRDEDLSGLVTDYNLFLNPAGSNVVLNTSDKRKIWHQLSLSGSPRSFNVIGNNSLGSTFTGDYSLRFQNVLQSNSLTMGAGLGVLLLTPLDDEGQNEWLLRVPLEAAFLLTHKSKLRPTLSLFIIPTYGQEEKTFTTRLNNDGNETSTRTVSYTEGILFGMAGPGLSVSLGPVGINLRVEHPLLGADFFNLSAVPTYTFLGLSYELGRKD</sequence>
<reference evidence="2" key="1">
    <citation type="submission" date="2016-10" db="EMBL/GenBank/DDBJ databases">
        <authorList>
            <person name="Varghese N."/>
            <person name="Submissions S."/>
        </authorList>
    </citation>
    <scope>NUCLEOTIDE SEQUENCE [LARGE SCALE GENOMIC DNA]</scope>
    <source>
        <strain evidence="2">DSM 24740</strain>
    </source>
</reference>
<accession>A0A1H9IIN4</accession>
<keyword evidence="2" id="KW-1185">Reference proteome</keyword>
<evidence type="ECO:0000313" key="2">
    <source>
        <dbReference type="Proteomes" id="UP000199021"/>
    </source>
</evidence>
<dbReference type="EMBL" id="FOFB01000015">
    <property type="protein sequence ID" value="SEQ74571.1"/>
    <property type="molecule type" value="Genomic_DNA"/>
</dbReference>
<organism evidence="1 2">
    <name type="scientific">Neolewinella agarilytica</name>
    <dbReference type="NCBI Taxonomy" id="478744"/>
    <lineage>
        <taxon>Bacteria</taxon>
        <taxon>Pseudomonadati</taxon>
        <taxon>Bacteroidota</taxon>
        <taxon>Saprospiria</taxon>
        <taxon>Saprospirales</taxon>
        <taxon>Lewinellaceae</taxon>
        <taxon>Neolewinella</taxon>
    </lineage>
</organism>
<dbReference type="OrthoDB" id="815717at2"/>
<dbReference type="InParanoid" id="A0A1H9IIN4"/>
<protein>
    <submittedName>
        <fullName evidence="1">Uncharacterized protein</fullName>
    </submittedName>
</protein>
<dbReference type="RefSeq" id="WP_090169564.1">
    <property type="nucleotide sequence ID" value="NZ_FOFB01000015.1"/>
</dbReference>
<proteinExistence type="predicted"/>
<dbReference type="STRING" id="478744.SAMN05444359_11521"/>
<evidence type="ECO:0000313" key="1">
    <source>
        <dbReference type="EMBL" id="SEQ74571.1"/>
    </source>
</evidence>